<proteinExistence type="inferred from homology"/>
<dbReference type="GO" id="GO:0000439">
    <property type="term" value="C:transcription factor TFIIH core complex"/>
    <property type="evidence" value="ECO:0007669"/>
    <property type="project" value="UniProtKB-UniRule"/>
</dbReference>
<name>A0AAU9FWA1_DROMD</name>
<comment type="subcellular location">
    <subcellularLocation>
        <location evidence="1 11">Nucleus</location>
    </subcellularLocation>
</comment>
<keyword evidence="7 11" id="KW-0805">Transcription regulation</keyword>
<feature type="compositionally biased region" description="Polar residues" evidence="12">
    <location>
        <begin position="7"/>
        <end position="18"/>
    </location>
</feature>
<dbReference type="Gene3D" id="3.40.50.410">
    <property type="entry name" value="von Willebrand factor, type A domain"/>
    <property type="match status" value="1"/>
</dbReference>
<gene>
    <name evidence="13" type="ORF">DMAD_00422</name>
</gene>
<feature type="region of interest" description="Disordered" evidence="12">
    <location>
        <begin position="1"/>
        <end position="30"/>
    </location>
</feature>
<protein>
    <recommendedName>
        <fullName evidence="11">General transcription factor IIH subunit 3</fullName>
    </recommendedName>
    <alternativeName>
        <fullName evidence="11">General transcription factor IIH polypeptide 3</fullName>
    </alternativeName>
</protein>
<dbReference type="InterPro" id="IPR004600">
    <property type="entry name" value="TFIIH_Tfb4/GTF2H3"/>
</dbReference>
<feature type="compositionally biased region" description="Basic and acidic residues" evidence="12">
    <location>
        <begin position="21"/>
        <end position="30"/>
    </location>
</feature>
<evidence type="ECO:0000313" key="14">
    <source>
        <dbReference type="Proteomes" id="UP001500889"/>
    </source>
</evidence>
<evidence type="ECO:0000256" key="8">
    <source>
        <dbReference type="ARBA" id="ARBA00023163"/>
    </source>
</evidence>
<keyword evidence="3 11" id="KW-0479">Metal-binding</keyword>
<dbReference type="PANTHER" id="PTHR12831:SF0">
    <property type="entry name" value="GENERAL TRANSCRIPTION FACTOR IIH SUBUNIT 3"/>
    <property type="match status" value="1"/>
</dbReference>
<keyword evidence="6 11" id="KW-0862">Zinc</keyword>
<dbReference type="Proteomes" id="UP001500889">
    <property type="component" value="Chromosome A"/>
</dbReference>
<evidence type="ECO:0000256" key="7">
    <source>
        <dbReference type="ARBA" id="ARBA00023015"/>
    </source>
</evidence>
<comment type="subunit">
    <text evidence="11">Part of a TFIID-containing RNA polymerase II pre-initiation complex that is composed of TBP and at least GTF2A1, GTF2A2, GTF2E1, GTF2E2, GTF2F1, GTF2H2, GTF2H3, GTF2H4, GTF2H5, GTF2B, TCEA1, ERCC2, ERCC3, TAF1, TAF2, TAF3, TAF4, TAF5, TAF6, TAF7, TAF8, TAF9, TAF10, TAF11, TAF12 and TAF13. Component of the 7-subunit TFIIH core complex composed of XPB/ERCC3, XPD/ERCC2, GTF2H1, GTF2H2, GTF2H3, GTF2H4 and GTF2H5, which is active in NER. The core complex associates with the 3-subunit CDK-activating kinase (CAK) module composed of CCNH/cyclin H, CDK7 and MNAT1 to form the 10-subunit holoenzyme (holo-TFIIH) active in transcription. Interacts with RARA; the interaction requires prior phosphorylation of RARA on 'Ser-369' which then enhances interaction of RARA with CDK7.</text>
</comment>
<evidence type="ECO:0000313" key="13">
    <source>
        <dbReference type="EMBL" id="BFG00415.1"/>
    </source>
</evidence>
<accession>A0AAU9FWA1</accession>
<keyword evidence="8 11" id="KW-0804">Transcription</keyword>
<reference evidence="13 14" key="1">
    <citation type="submission" date="2024-02" db="EMBL/GenBank/DDBJ databases">
        <title>A chromosome-level genome assembly of Drosophila madeirensis, a fruit fly species endemic to Madeira island.</title>
        <authorList>
            <person name="Tomihara K."/>
            <person name="Llopart A."/>
            <person name="Yamamoto D."/>
        </authorList>
    </citation>
    <scope>NUCLEOTIDE SEQUENCE [LARGE SCALE GENOMIC DNA]</scope>
    <source>
        <strain evidence="13 14">RF1</strain>
    </source>
</reference>
<keyword evidence="9 11" id="KW-0234">DNA repair</keyword>
<evidence type="ECO:0000256" key="2">
    <source>
        <dbReference type="ARBA" id="ARBA00005273"/>
    </source>
</evidence>
<dbReference type="EMBL" id="AP029266">
    <property type="protein sequence ID" value="BFG00415.1"/>
    <property type="molecule type" value="Genomic_DNA"/>
</dbReference>
<evidence type="ECO:0000256" key="5">
    <source>
        <dbReference type="ARBA" id="ARBA00022771"/>
    </source>
</evidence>
<dbReference type="GO" id="GO:0008270">
    <property type="term" value="F:zinc ion binding"/>
    <property type="evidence" value="ECO:0007669"/>
    <property type="project" value="UniProtKB-KW"/>
</dbReference>
<comment type="function">
    <text evidence="11">Component of the general transcription and DNA repair factor IIH (TFIIH) core complex, which is involved in general and transcription-coupled nucleotide excision repair (NER) of damaged DNA and, when complexed to CAK, in RNA transcription by RNA polymerase II. In NER, TFIIH acts by opening DNA around the lesion to allow the excision of the damaged oligonucleotide and its replacement by a new DNA fragment. In transcription, TFIIH has an essential role in transcription initiation. When the pre-initiation complex (PIC) has been established, TFIIH is required for promoter opening and promoter escape. Phosphorylation of the C-terminal tail (CTD) of the largest subunit of RNA polymerase II by the kinase module CAK controls the initiation of transcription.</text>
</comment>
<keyword evidence="14" id="KW-1185">Reference proteome</keyword>
<evidence type="ECO:0000256" key="6">
    <source>
        <dbReference type="ARBA" id="ARBA00022833"/>
    </source>
</evidence>
<dbReference type="Pfam" id="PF03850">
    <property type="entry name" value="Tfb4"/>
    <property type="match status" value="1"/>
</dbReference>
<keyword evidence="10 11" id="KW-0539">Nucleus</keyword>
<keyword evidence="4 11" id="KW-0227">DNA damage</keyword>
<sequence length="406" mass="45594">MEAELPSCSNVSTTQMASSKIEAEKQKGNEAAHVVANPTDSMGDNRRFLKMHKTKLDTEDVQILVLILDIDFGQGYIQPGKVEMVFNMFDAAMVLANGHLLDRPRNEVGVIACSRNIVMLAHSIDVPLTSYDYQLDTIMTMEYEVLKKVKEELFRDFSNIDPEQVIVDNEKPSLLAEALELALCYIQKRRRQIPDIYPRRRVQAQIVIVTGSVLQQEVHKRYDNLIQEALETNVTINVCGIKVPKQQPLQRATEVTDGLYLCIDDTFSLVGSLVDHYLFPTFLVKAVKPHITTPARCACHGFANKIGFVCSKCKLVLCKYSPYCDDCCETQDPLNEGAIKCNNPNPNGIVFPIKTTPKHVHIVESHIARHIQSNDSELRNARRIHSIVRIAHASGLDINLGTCGFF</sequence>
<evidence type="ECO:0000256" key="4">
    <source>
        <dbReference type="ARBA" id="ARBA00022763"/>
    </source>
</evidence>
<dbReference type="AlphaFoldDB" id="A0AAU9FWA1"/>
<dbReference type="PANTHER" id="PTHR12831">
    <property type="entry name" value="TRANSCRIPTION INITIATION FACTOR IIH TFIIH , POLYPEPTIDE 3-RELATED"/>
    <property type="match status" value="1"/>
</dbReference>
<dbReference type="InterPro" id="IPR036465">
    <property type="entry name" value="vWFA_dom_sf"/>
</dbReference>
<comment type="similarity">
    <text evidence="2 11">Belongs to the TFB4 family.</text>
</comment>
<evidence type="ECO:0000256" key="9">
    <source>
        <dbReference type="ARBA" id="ARBA00023204"/>
    </source>
</evidence>
<evidence type="ECO:0000256" key="3">
    <source>
        <dbReference type="ARBA" id="ARBA00022723"/>
    </source>
</evidence>
<evidence type="ECO:0000256" key="1">
    <source>
        <dbReference type="ARBA" id="ARBA00004123"/>
    </source>
</evidence>
<evidence type="ECO:0000256" key="10">
    <source>
        <dbReference type="ARBA" id="ARBA00023242"/>
    </source>
</evidence>
<keyword evidence="5 11" id="KW-0863">Zinc-finger</keyword>
<evidence type="ECO:0000256" key="12">
    <source>
        <dbReference type="SAM" id="MobiDB-lite"/>
    </source>
</evidence>
<dbReference type="GO" id="GO:0006289">
    <property type="term" value="P:nucleotide-excision repair"/>
    <property type="evidence" value="ECO:0007669"/>
    <property type="project" value="UniProtKB-UniRule"/>
</dbReference>
<dbReference type="GO" id="GO:0006355">
    <property type="term" value="P:regulation of DNA-templated transcription"/>
    <property type="evidence" value="ECO:0007669"/>
    <property type="project" value="InterPro"/>
</dbReference>
<dbReference type="GO" id="GO:0005675">
    <property type="term" value="C:transcription factor TFIIH holo complex"/>
    <property type="evidence" value="ECO:0007669"/>
    <property type="project" value="UniProtKB-UniRule"/>
</dbReference>
<evidence type="ECO:0000256" key="11">
    <source>
        <dbReference type="RuleBase" id="RU368090"/>
    </source>
</evidence>
<organism evidence="13 14">
    <name type="scientific">Drosophila madeirensis</name>
    <name type="common">Fruit fly</name>
    <dbReference type="NCBI Taxonomy" id="30013"/>
    <lineage>
        <taxon>Eukaryota</taxon>
        <taxon>Metazoa</taxon>
        <taxon>Ecdysozoa</taxon>
        <taxon>Arthropoda</taxon>
        <taxon>Hexapoda</taxon>
        <taxon>Insecta</taxon>
        <taxon>Pterygota</taxon>
        <taxon>Neoptera</taxon>
        <taxon>Endopterygota</taxon>
        <taxon>Diptera</taxon>
        <taxon>Brachycera</taxon>
        <taxon>Muscomorpha</taxon>
        <taxon>Ephydroidea</taxon>
        <taxon>Drosophilidae</taxon>
        <taxon>Drosophila</taxon>
        <taxon>Sophophora</taxon>
    </lineage>
</organism>